<accession>A0ABT3ABB5</accession>
<dbReference type="Gene3D" id="3.40.50.300">
    <property type="entry name" value="P-loop containing nucleotide triphosphate hydrolases"/>
    <property type="match status" value="1"/>
</dbReference>
<evidence type="ECO:0000256" key="1">
    <source>
        <dbReference type="SAM" id="Coils"/>
    </source>
</evidence>
<comment type="caution">
    <text evidence="3">The sequence shown here is derived from an EMBL/GenBank/DDBJ whole genome shotgun (WGS) entry which is preliminary data.</text>
</comment>
<evidence type="ECO:0000313" key="4">
    <source>
        <dbReference type="Proteomes" id="UP001652504"/>
    </source>
</evidence>
<protein>
    <submittedName>
        <fullName evidence="3">KAP family NTPase</fullName>
    </submittedName>
</protein>
<dbReference type="PANTHER" id="PTHR22674:SF6">
    <property type="entry name" value="NTPASE KAP FAMILY P-LOOP DOMAIN-CONTAINING PROTEIN 1"/>
    <property type="match status" value="1"/>
</dbReference>
<organism evidence="3 4">
    <name type="scientific">Fluctibacter corallii</name>
    <dbReference type="NCBI Taxonomy" id="2984329"/>
    <lineage>
        <taxon>Bacteria</taxon>
        <taxon>Pseudomonadati</taxon>
        <taxon>Pseudomonadota</taxon>
        <taxon>Gammaproteobacteria</taxon>
        <taxon>Alteromonadales</taxon>
        <taxon>Alteromonadaceae</taxon>
        <taxon>Fluctibacter</taxon>
    </lineage>
</organism>
<sequence length="725" mass="81932">MEDKNYSSDSPIHEQEQDRFSRWSFSERVAQVISKRSDPSSIVIGLYGIWGDGKTSVLNFIEKSLDSDENVICIKFNPWRFGAEEELLTGFFFDIADALDAELIKTGDKLKDFVKKAAPGAGAIMGAKGAGDAFGSFISGPDINELKKRIENELEKAQRRVLILIDDVDRLEKTEIHALFRLVKLTADFKYTSYILAFDKDVVAASLQDRYSSTAENAGEAFLEKIIQVPLHLPAVEKQVLREFCFQGVDEAINIAGITLSQQQVQEFVRNFSSAFDDCLTTPRKAKLYGNTLMFSLPILQGEVNPVDLMLLEGIRVFCPSLYGVLRVNKSLFTGTFRDSYYSNNDNEKDHIKNLVNDALDVGKNINKAGFIELLKNMFPKLQSVYGNMSYGSDWYEKWNNGQRICSENYYSRYFTYAIPRGDISDHAIQALSDESEKWGVELDRESNPLNEILTPASSETLIKKLRHKSGEISATASIALAVAITQKSDEISNPEVLYSWTTPFSQAAMLVSDLIQNVPKPDRTDLAKKCIDTAPILGFKLEIFGWLKREDENKPEKDVFSEASIDEIGKHLGKVIADELKDQKDITLLAPTSIPTIFYTLNKFVEKGYVNDYVDELILKDPESLIRIIDSYVPTAWGMETGVSHKSDFKRDQYNSLTSELDASTVLSAIEMYFPQAMKVSDDFPRLYDDDAEKGLLFLKQFVWLHQYVIRESEDTENESDEKA</sequence>
<dbReference type="Pfam" id="PF07693">
    <property type="entry name" value="KAP_NTPase"/>
    <property type="match status" value="1"/>
</dbReference>
<dbReference type="SUPFAM" id="SSF52540">
    <property type="entry name" value="P-loop containing nucleoside triphosphate hydrolases"/>
    <property type="match status" value="1"/>
</dbReference>
<name>A0ABT3ABB5_9ALTE</name>
<dbReference type="RefSeq" id="WP_263712862.1">
    <property type="nucleotide sequence ID" value="NZ_JAOWKX010000006.1"/>
</dbReference>
<keyword evidence="4" id="KW-1185">Reference proteome</keyword>
<reference evidence="3 4" key="1">
    <citation type="submission" date="2022-10" db="EMBL/GenBank/DDBJ databases">
        <title>Aestuariibacter sp. AA17 isolated from Montipora capitata coral fragment.</title>
        <authorList>
            <person name="Emsley S.A."/>
            <person name="Pfannmuller K.M."/>
            <person name="Loughran R.M."/>
            <person name="Shlafstein M."/>
            <person name="Papke E."/>
            <person name="Saw J.H."/>
            <person name="Ushijima B."/>
            <person name="Videau P."/>
        </authorList>
    </citation>
    <scope>NUCLEOTIDE SEQUENCE [LARGE SCALE GENOMIC DNA]</scope>
    <source>
        <strain evidence="3 4">AA17</strain>
    </source>
</reference>
<dbReference type="InterPro" id="IPR052754">
    <property type="entry name" value="NTPase_KAP_P-loop"/>
</dbReference>
<dbReference type="InterPro" id="IPR011646">
    <property type="entry name" value="KAP_P-loop"/>
</dbReference>
<proteinExistence type="predicted"/>
<evidence type="ECO:0000259" key="2">
    <source>
        <dbReference type="Pfam" id="PF07693"/>
    </source>
</evidence>
<keyword evidence="1" id="KW-0175">Coiled coil</keyword>
<dbReference type="EMBL" id="JAOWKX010000006">
    <property type="protein sequence ID" value="MCV2885577.1"/>
    <property type="molecule type" value="Genomic_DNA"/>
</dbReference>
<evidence type="ECO:0000313" key="3">
    <source>
        <dbReference type="EMBL" id="MCV2885577.1"/>
    </source>
</evidence>
<dbReference type="PANTHER" id="PTHR22674">
    <property type="entry name" value="NTPASE, KAP FAMILY P-LOOP DOMAIN-CONTAINING 1"/>
    <property type="match status" value="1"/>
</dbReference>
<feature type="domain" description="KAP NTPase" evidence="2">
    <location>
        <begin position="24"/>
        <end position="294"/>
    </location>
</feature>
<dbReference type="InterPro" id="IPR027417">
    <property type="entry name" value="P-loop_NTPase"/>
</dbReference>
<feature type="coiled-coil region" evidence="1">
    <location>
        <begin position="140"/>
        <end position="174"/>
    </location>
</feature>
<dbReference type="Proteomes" id="UP001652504">
    <property type="component" value="Unassembled WGS sequence"/>
</dbReference>
<gene>
    <name evidence="3" type="ORF">OE749_12830</name>
</gene>